<gene>
    <name evidence="2" type="ORF">O6P43_032184</name>
</gene>
<dbReference type="EMBL" id="JARAOO010000013">
    <property type="protein sequence ID" value="KAJ7947369.1"/>
    <property type="molecule type" value="Genomic_DNA"/>
</dbReference>
<evidence type="ECO:0000256" key="1">
    <source>
        <dbReference type="SAM" id="MobiDB-lite"/>
    </source>
</evidence>
<feature type="region of interest" description="Disordered" evidence="1">
    <location>
        <begin position="85"/>
        <end position="110"/>
    </location>
</feature>
<dbReference type="Proteomes" id="UP001163823">
    <property type="component" value="Chromosome 13"/>
</dbReference>
<evidence type="ECO:0000313" key="3">
    <source>
        <dbReference type="Proteomes" id="UP001163823"/>
    </source>
</evidence>
<dbReference type="KEGG" id="qsa:O6P43_032184"/>
<reference evidence="2" key="1">
    <citation type="journal article" date="2023" name="Science">
        <title>Elucidation of the pathway for biosynthesis of saponin adjuvants from the soapbark tree.</title>
        <authorList>
            <person name="Reed J."/>
            <person name="Orme A."/>
            <person name="El-Demerdash A."/>
            <person name="Owen C."/>
            <person name="Martin L.B.B."/>
            <person name="Misra R.C."/>
            <person name="Kikuchi S."/>
            <person name="Rejzek M."/>
            <person name="Martin A.C."/>
            <person name="Harkess A."/>
            <person name="Leebens-Mack J."/>
            <person name="Louveau T."/>
            <person name="Stephenson M.J."/>
            <person name="Osbourn A."/>
        </authorList>
    </citation>
    <scope>NUCLEOTIDE SEQUENCE</scope>
    <source>
        <strain evidence="2">S10</strain>
    </source>
</reference>
<feature type="compositionally biased region" description="Polar residues" evidence="1">
    <location>
        <begin position="86"/>
        <end position="98"/>
    </location>
</feature>
<comment type="caution">
    <text evidence="2">The sequence shown here is derived from an EMBL/GenBank/DDBJ whole genome shotgun (WGS) entry which is preliminary data.</text>
</comment>
<dbReference type="PANTHER" id="PTHR11439">
    <property type="entry name" value="GAG-POL-RELATED RETROTRANSPOSON"/>
    <property type="match status" value="1"/>
</dbReference>
<keyword evidence="3" id="KW-1185">Reference proteome</keyword>
<dbReference type="CDD" id="cd09272">
    <property type="entry name" value="RNase_HI_RT_Ty1"/>
    <property type="match status" value="1"/>
</dbReference>
<dbReference type="AlphaFoldDB" id="A0AAD7PA82"/>
<dbReference type="PANTHER" id="PTHR11439:SF484">
    <property type="entry name" value="REVERSE TRANSCRIPTASE TY1_COPIA-TYPE DOMAIN-CONTAINING PROTEIN"/>
    <property type="match status" value="1"/>
</dbReference>
<name>A0AAD7PA82_QUISA</name>
<protein>
    <submittedName>
        <fullName evidence="2">Retrovirus-related Pol polyprotein from transposon TNT 1-94</fullName>
    </submittedName>
</protein>
<organism evidence="2 3">
    <name type="scientific">Quillaja saponaria</name>
    <name type="common">Soap bark tree</name>
    <dbReference type="NCBI Taxonomy" id="32244"/>
    <lineage>
        <taxon>Eukaryota</taxon>
        <taxon>Viridiplantae</taxon>
        <taxon>Streptophyta</taxon>
        <taxon>Embryophyta</taxon>
        <taxon>Tracheophyta</taxon>
        <taxon>Spermatophyta</taxon>
        <taxon>Magnoliopsida</taxon>
        <taxon>eudicotyledons</taxon>
        <taxon>Gunneridae</taxon>
        <taxon>Pentapetalae</taxon>
        <taxon>rosids</taxon>
        <taxon>fabids</taxon>
        <taxon>Fabales</taxon>
        <taxon>Quillajaceae</taxon>
        <taxon>Quillaja</taxon>
    </lineage>
</organism>
<sequence length="259" mass="29251">MFTYLGKIQNVKVELAEILPLTTDLADQEAQRDKLFMILTLYGLRADLDPVRHQILASPSIPSMEEVFARLLRISSLVVTHVENPSPDSSVLISHSSTRGGRGRGGQGRGRLQCTHCNRMGHIKGKVLPTDWLSSKKQTVVARSSAESEYRAMTHTTAELVWLKNLLDELGFQHSQPMELVCDNQAALHIASNPVFHERTKHIEVDCHFVREKLMDNTIKTTYTKSEDQLADLFTKYLTGNRLRYLCNKLGTYNLYAPA</sequence>
<proteinExistence type="predicted"/>
<evidence type="ECO:0000313" key="2">
    <source>
        <dbReference type="EMBL" id="KAJ7947369.1"/>
    </source>
</evidence>
<accession>A0AAD7PA82</accession>